<accession>A0ABW1CHZ2</accession>
<organism evidence="1 2">
    <name type="scientific">Nonomuraea insulae</name>
    <dbReference type="NCBI Taxonomy" id="1616787"/>
    <lineage>
        <taxon>Bacteria</taxon>
        <taxon>Bacillati</taxon>
        <taxon>Actinomycetota</taxon>
        <taxon>Actinomycetes</taxon>
        <taxon>Streptosporangiales</taxon>
        <taxon>Streptosporangiaceae</taxon>
        <taxon>Nonomuraea</taxon>
    </lineage>
</organism>
<gene>
    <name evidence="1" type="ORF">ACFPZ3_10850</name>
</gene>
<dbReference type="RefSeq" id="WP_379513871.1">
    <property type="nucleotide sequence ID" value="NZ_JBHSPA010000014.1"/>
</dbReference>
<evidence type="ECO:0000313" key="1">
    <source>
        <dbReference type="EMBL" id="MFC5824346.1"/>
    </source>
</evidence>
<reference evidence="2" key="1">
    <citation type="journal article" date="2019" name="Int. J. Syst. Evol. Microbiol.">
        <title>The Global Catalogue of Microorganisms (GCM) 10K type strain sequencing project: providing services to taxonomists for standard genome sequencing and annotation.</title>
        <authorList>
            <consortium name="The Broad Institute Genomics Platform"/>
            <consortium name="The Broad Institute Genome Sequencing Center for Infectious Disease"/>
            <person name="Wu L."/>
            <person name="Ma J."/>
        </authorList>
    </citation>
    <scope>NUCLEOTIDE SEQUENCE [LARGE SCALE GENOMIC DNA]</scope>
    <source>
        <strain evidence="2">CCUG 53903</strain>
    </source>
</reference>
<proteinExistence type="predicted"/>
<protein>
    <recommendedName>
        <fullName evidence="3">AAA domain-containing protein</fullName>
    </recommendedName>
</protein>
<evidence type="ECO:0008006" key="3">
    <source>
        <dbReference type="Google" id="ProtNLM"/>
    </source>
</evidence>
<keyword evidence="2" id="KW-1185">Reference proteome</keyword>
<dbReference type="Proteomes" id="UP001596058">
    <property type="component" value="Unassembled WGS sequence"/>
</dbReference>
<dbReference type="EMBL" id="JBHSPA010000014">
    <property type="protein sequence ID" value="MFC5824346.1"/>
    <property type="molecule type" value="Genomic_DNA"/>
</dbReference>
<sequence>MTQTSLYPRRAQAMTREALADTRVVVVNGARQVGKSTLAGLIVNQADNEVRSGRA</sequence>
<name>A0ABW1CHZ2_9ACTN</name>
<evidence type="ECO:0000313" key="2">
    <source>
        <dbReference type="Proteomes" id="UP001596058"/>
    </source>
</evidence>
<comment type="caution">
    <text evidence="1">The sequence shown here is derived from an EMBL/GenBank/DDBJ whole genome shotgun (WGS) entry which is preliminary data.</text>
</comment>